<name>A0AAV9Z6N8_9AGAR</name>
<reference evidence="3 4" key="1">
    <citation type="journal article" date="2024" name="J Genomics">
        <title>Draft genome sequencing and assembly of Favolaschia claudopus CIRM-BRFM 2984 isolated from oak limbs.</title>
        <authorList>
            <person name="Navarro D."/>
            <person name="Drula E."/>
            <person name="Chaduli D."/>
            <person name="Cazenave R."/>
            <person name="Ahrendt S."/>
            <person name="Wang J."/>
            <person name="Lipzen A."/>
            <person name="Daum C."/>
            <person name="Barry K."/>
            <person name="Grigoriev I.V."/>
            <person name="Favel A."/>
            <person name="Rosso M.N."/>
            <person name="Martin F."/>
        </authorList>
    </citation>
    <scope>NUCLEOTIDE SEQUENCE [LARGE SCALE GENOMIC DNA]</scope>
    <source>
        <strain evidence="3 4">CIRM-BRFM 2984</strain>
    </source>
</reference>
<evidence type="ECO:0000256" key="1">
    <source>
        <dbReference type="SAM" id="MobiDB-lite"/>
    </source>
</evidence>
<sequence length="229" mass="25249">MLTAAILFILVNIPLSAYETVQESTYFPNSSVPAPPLSALVPSSLRLSTNQFSPQHLDVGQSFRLNNSALSYNITNAFDSVENERQVTSFPYYNNPFSQGCDVPTQSRKISPRSCISVWGSRQYHISTTTTPPLSGALDSGLSVATIGFPLYHFGRDLLTVHHREQQLIMDSWGIQASPQMCSRDKVLSQLPPGHAAHAVRTRPPWRKIDPSSPANLAVRNQVGLSAWK</sequence>
<keyword evidence="4" id="KW-1185">Reference proteome</keyword>
<organism evidence="3 4">
    <name type="scientific">Favolaschia claudopus</name>
    <dbReference type="NCBI Taxonomy" id="2862362"/>
    <lineage>
        <taxon>Eukaryota</taxon>
        <taxon>Fungi</taxon>
        <taxon>Dikarya</taxon>
        <taxon>Basidiomycota</taxon>
        <taxon>Agaricomycotina</taxon>
        <taxon>Agaricomycetes</taxon>
        <taxon>Agaricomycetidae</taxon>
        <taxon>Agaricales</taxon>
        <taxon>Marasmiineae</taxon>
        <taxon>Mycenaceae</taxon>
        <taxon>Favolaschia</taxon>
    </lineage>
</organism>
<proteinExistence type="predicted"/>
<feature type="region of interest" description="Disordered" evidence="1">
    <location>
        <begin position="194"/>
        <end position="214"/>
    </location>
</feature>
<comment type="caution">
    <text evidence="3">The sequence shown here is derived from an EMBL/GenBank/DDBJ whole genome shotgun (WGS) entry which is preliminary data.</text>
</comment>
<dbReference type="EMBL" id="JAWWNJ010000188">
    <property type="protein sequence ID" value="KAK6974064.1"/>
    <property type="molecule type" value="Genomic_DNA"/>
</dbReference>
<feature type="chain" id="PRO_5043586693" evidence="2">
    <location>
        <begin position="18"/>
        <end position="229"/>
    </location>
</feature>
<gene>
    <name evidence="3" type="ORF">R3P38DRAFT_2812253</name>
</gene>
<dbReference type="AlphaFoldDB" id="A0AAV9Z6N8"/>
<keyword evidence="2" id="KW-0732">Signal</keyword>
<protein>
    <submittedName>
        <fullName evidence="3">Uncharacterized protein</fullName>
    </submittedName>
</protein>
<feature type="signal peptide" evidence="2">
    <location>
        <begin position="1"/>
        <end position="17"/>
    </location>
</feature>
<evidence type="ECO:0000313" key="3">
    <source>
        <dbReference type="EMBL" id="KAK6974064.1"/>
    </source>
</evidence>
<evidence type="ECO:0000313" key="4">
    <source>
        <dbReference type="Proteomes" id="UP001362999"/>
    </source>
</evidence>
<evidence type="ECO:0000256" key="2">
    <source>
        <dbReference type="SAM" id="SignalP"/>
    </source>
</evidence>
<dbReference type="Proteomes" id="UP001362999">
    <property type="component" value="Unassembled WGS sequence"/>
</dbReference>
<accession>A0AAV9Z6N8</accession>